<organism evidence="1 2">
    <name type="scientific">Tritrichomonas musculus</name>
    <dbReference type="NCBI Taxonomy" id="1915356"/>
    <lineage>
        <taxon>Eukaryota</taxon>
        <taxon>Metamonada</taxon>
        <taxon>Parabasalia</taxon>
        <taxon>Tritrichomonadida</taxon>
        <taxon>Tritrichomonadidae</taxon>
        <taxon>Tritrichomonas</taxon>
    </lineage>
</organism>
<dbReference type="Proteomes" id="UP001470230">
    <property type="component" value="Unassembled WGS sequence"/>
</dbReference>
<comment type="caution">
    <text evidence="1">The sequence shown here is derived from an EMBL/GenBank/DDBJ whole genome shotgun (WGS) entry which is preliminary data.</text>
</comment>
<evidence type="ECO:0000313" key="2">
    <source>
        <dbReference type="Proteomes" id="UP001470230"/>
    </source>
</evidence>
<evidence type="ECO:0008006" key="3">
    <source>
        <dbReference type="Google" id="ProtNLM"/>
    </source>
</evidence>
<reference evidence="1 2" key="1">
    <citation type="submission" date="2024-04" db="EMBL/GenBank/DDBJ databases">
        <title>Tritrichomonas musculus Genome.</title>
        <authorList>
            <person name="Alves-Ferreira E."/>
            <person name="Grigg M."/>
            <person name="Lorenzi H."/>
            <person name="Galac M."/>
        </authorList>
    </citation>
    <scope>NUCLEOTIDE SEQUENCE [LARGE SCALE GENOMIC DNA]</scope>
    <source>
        <strain evidence="1 2">EAF2021</strain>
    </source>
</reference>
<sequence length="181" mass="20889">MTRVYCAAPPNGLIISVGPEVLKRRIVECVAVLRPLDVPSTNYKYGKVLSHSAVLCRTTKEFVMVEYMNISKVLVNRVGCFKDKNGDLGETFFYRNFTFHYISPPLSPKKRVTVIEFATKMVEFMKDKTFDTFTHNCHHARYLTMKHFGMKTEDPYNIKRNVLFQGVADYFTNYSKKSVSS</sequence>
<proteinExistence type="predicted"/>
<keyword evidence="2" id="KW-1185">Reference proteome</keyword>
<accession>A0ABR2H7T1</accession>
<name>A0ABR2H7T1_9EUKA</name>
<dbReference type="EMBL" id="JAPFFF010000038">
    <property type="protein sequence ID" value="KAK8842293.1"/>
    <property type="molecule type" value="Genomic_DNA"/>
</dbReference>
<protein>
    <recommendedName>
        <fullName evidence="3">LRAT domain-containing protein</fullName>
    </recommendedName>
</protein>
<evidence type="ECO:0000313" key="1">
    <source>
        <dbReference type="EMBL" id="KAK8842293.1"/>
    </source>
</evidence>
<gene>
    <name evidence="1" type="ORF">M9Y10_025870</name>
</gene>